<dbReference type="Pfam" id="PF01527">
    <property type="entry name" value="HTH_Tnp_1"/>
    <property type="match status" value="1"/>
</dbReference>
<dbReference type="SUPFAM" id="SSF46689">
    <property type="entry name" value="Homeodomain-like"/>
    <property type="match status" value="1"/>
</dbReference>
<dbReference type="Gene3D" id="1.10.10.10">
    <property type="entry name" value="Winged helix-like DNA-binding domain superfamily/Winged helix DNA-binding domain"/>
    <property type="match status" value="1"/>
</dbReference>
<dbReference type="GO" id="GO:0006313">
    <property type="term" value="P:DNA transposition"/>
    <property type="evidence" value="ECO:0007669"/>
    <property type="project" value="InterPro"/>
</dbReference>
<evidence type="ECO:0000313" key="2">
    <source>
        <dbReference type="EMBL" id="KJY98540.1"/>
    </source>
</evidence>
<dbReference type="RefSeq" id="WP_045979663.1">
    <property type="nucleotide sequence ID" value="NZ_JXXY01000010.1"/>
</dbReference>
<dbReference type="GO" id="GO:0003677">
    <property type="term" value="F:DNA binding"/>
    <property type="evidence" value="ECO:0007669"/>
    <property type="project" value="InterPro"/>
</dbReference>
<dbReference type="Proteomes" id="UP000033664">
    <property type="component" value="Unassembled WGS sequence"/>
</dbReference>
<sequence length="87" mass="10038">MGKSYPVHVKKDALHRVTKNGSSVSIVSRELGISESTLYRWLSGDNEQKKNSKEIFIIRKLEQRLQEVSDEREVLIKAFTIFAKEIC</sequence>
<evidence type="ECO:0000313" key="3">
    <source>
        <dbReference type="Proteomes" id="UP000033664"/>
    </source>
</evidence>
<evidence type="ECO:0008006" key="4">
    <source>
        <dbReference type="Google" id="ProtNLM"/>
    </source>
</evidence>
<reference evidence="2 3" key="1">
    <citation type="journal article" date="2015" name="BMC Genomics">
        <title>Genome mining reveals unlocked bioactive potential of marine Gram-negative bacteria.</title>
        <authorList>
            <person name="Machado H."/>
            <person name="Sonnenschein E.C."/>
            <person name="Melchiorsen J."/>
            <person name="Gram L."/>
        </authorList>
    </citation>
    <scope>NUCLEOTIDE SEQUENCE [LARGE SCALE GENOMIC DNA]</scope>
    <source>
        <strain evidence="2 3">S3137</strain>
    </source>
</reference>
<keyword evidence="3" id="KW-1185">Reference proteome</keyword>
<dbReference type="AlphaFoldDB" id="A0A0F4PND7"/>
<comment type="caution">
    <text evidence="2">The sequence shown here is derived from an EMBL/GenBank/DDBJ whole genome shotgun (WGS) entry which is preliminary data.</text>
</comment>
<accession>A0A0F4PND7</accession>
<dbReference type="GO" id="GO:0004803">
    <property type="term" value="F:transposase activity"/>
    <property type="evidence" value="ECO:0007669"/>
    <property type="project" value="InterPro"/>
</dbReference>
<dbReference type="InterPro" id="IPR009057">
    <property type="entry name" value="Homeodomain-like_sf"/>
</dbReference>
<protein>
    <recommendedName>
        <fullName evidence="4">Transposase</fullName>
    </recommendedName>
</protein>
<dbReference type="GeneID" id="58229306"/>
<proteinExistence type="inferred from homology"/>
<dbReference type="OrthoDB" id="6445738at2"/>
<comment type="similarity">
    <text evidence="1">Belongs to the transposase 8 family.</text>
</comment>
<dbReference type="InterPro" id="IPR002514">
    <property type="entry name" value="Transposase_8"/>
</dbReference>
<gene>
    <name evidence="2" type="ORF">TW72_12465</name>
</gene>
<dbReference type="InterPro" id="IPR036388">
    <property type="entry name" value="WH-like_DNA-bd_sf"/>
</dbReference>
<name>A0A0F4PND7_9GAMM</name>
<dbReference type="PATRIC" id="fig|151081.8.peg.2324"/>
<evidence type="ECO:0000256" key="1">
    <source>
        <dbReference type="ARBA" id="ARBA00009964"/>
    </source>
</evidence>
<organism evidence="2 3">
    <name type="scientific">Pseudoalteromonas ruthenica</name>
    <dbReference type="NCBI Taxonomy" id="151081"/>
    <lineage>
        <taxon>Bacteria</taxon>
        <taxon>Pseudomonadati</taxon>
        <taxon>Pseudomonadota</taxon>
        <taxon>Gammaproteobacteria</taxon>
        <taxon>Alteromonadales</taxon>
        <taxon>Pseudoalteromonadaceae</taxon>
        <taxon>Pseudoalteromonas</taxon>
    </lineage>
</organism>
<dbReference type="EMBL" id="JXXZ01000010">
    <property type="protein sequence ID" value="KJY98540.1"/>
    <property type="molecule type" value="Genomic_DNA"/>
</dbReference>